<gene>
    <name evidence="2" type="ORF">mMyoMyo1_011827</name>
</gene>
<evidence type="ECO:0000313" key="2">
    <source>
        <dbReference type="EMBL" id="KAF6267201.1"/>
    </source>
</evidence>
<keyword evidence="3" id="KW-1185">Reference proteome</keyword>
<feature type="region of interest" description="Disordered" evidence="1">
    <location>
        <begin position="111"/>
        <end position="130"/>
    </location>
</feature>
<proteinExistence type="predicted"/>
<evidence type="ECO:0000256" key="1">
    <source>
        <dbReference type="SAM" id="MobiDB-lite"/>
    </source>
</evidence>
<dbReference type="Proteomes" id="UP000527355">
    <property type="component" value="Unassembled WGS sequence"/>
</dbReference>
<evidence type="ECO:0000313" key="3">
    <source>
        <dbReference type="Proteomes" id="UP000527355"/>
    </source>
</evidence>
<dbReference type="AlphaFoldDB" id="A0A7J7QTG0"/>
<comment type="caution">
    <text evidence="2">The sequence shown here is derived from an EMBL/GenBank/DDBJ whole genome shotgun (WGS) entry which is preliminary data.</text>
</comment>
<feature type="compositionally biased region" description="Basic and acidic residues" evidence="1">
    <location>
        <begin position="111"/>
        <end position="120"/>
    </location>
</feature>
<protein>
    <submittedName>
        <fullName evidence="2">Uncharacterized protein</fullName>
    </submittedName>
</protein>
<dbReference type="EMBL" id="JABWUV010000060">
    <property type="protein sequence ID" value="KAF6267201.1"/>
    <property type="molecule type" value="Genomic_DNA"/>
</dbReference>
<reference evidence="2 3" key="1">
    <citation type="journal article" date="2020" name="Nature">
        <title>Six reference-quality genomes reveal evolution of bat adaptations.</title>
        <authorList>
            <person name="Jebb D."/>
            <person name="Huang Z."/>
            <person name="Pippel M."/>
            <person name="Hughes G.M."/>
            <person name="Lavrichenko K."/>
            <person name="Devanna P."/>
            <person name="Winkler S."/>
            <person name="Jermiin L.S."/>
            <person name="Skirmuntt E.C."/>
            <person name="Katzourakis A."/>
            <person name="Burkitt-Gray L."/>
            <person name="Ray D.A."/>
            <person name="Sullivan K.A.M."/>
            <person name="Roscito J.G."/>
            <person name="Kirilenko B.M."/>
            <person name="Davalos L.M."/>
            <person name="Corthals A.P."/>
            <person name="Power M.L."/>
            <person name="Jones G."/>
            <person name="Ransome R.D."/>
            <person name="Dechmann D.K.N."/>
            <person name="Locatelli A.G."/>
            <person name="Puechmaille S.J."/>
            <person name="Fedrigo O."/>
            <person name="Jarvis E.D."/>
            <person name="Hiller M."/>
            <person name="Vernes S.C."/>
            <person name="Myers E.W."/>
            <person name="Teeling E.C."/>
        </authorList>
    </citation>
    <scope>NUCLEOTIDE SEQUENCE [LARGE SCALE GENOMIC DNA]</scope>
    <source>
        <strain evidence="2">MMyoMyo1</strain>
        <tissue evidence="2">Flight muscle</tissue>
    </source>
</reference>
<name>A0A7J7QTG0_MYOMY</name>
<organism evidence="2 3">
    <name type="scientific">Myotis myotis</name>
    <name type="common">Greater mouse-eared bat</name>
    <name type="synonym">Vespertilio myotis</name>
    <dbReference type="NCBI Taxonomy" id="51298"/>
    <lineage>
        <taxon>Eukaryota</taxon>
        <taxon>Metazoa</taxon>
        <taxon>Chordata</taxon>
        <taxon>Craniata</taxon>
        <taxon>Vertebrata</taxon>
        <taxon>Euteleostomi</taxon>
        <taxon>Mammalia</taxon>
        <taxon>Eutheria</taxon>
        <taxon>Laurasiatheria</taxon>
        <taxon>Chiroptera</taxon>
        <taxon>Yangochiroptera</taxon>
        <taxon>Vespertilionidae</taxon>
        <taxon>Myotis</taxon>
    </lineage>
</organism>
<sequence>MSTATRVCQAGDSCDWEAGRVGWGGGDRTAFHGNALPSVAPSHCQCHHKIIIKAMCNDDSDGNKTIRAAPVRRHVPGLGTQTLPAFQQRRGGHDRAHFTGGQVEAWGRDEKWGGTRREPSSRGVSQGASRTMRWSLRRGTISGLGSHTQVGWSPRHAALGFLGRREDAGGCVVRRF</sequence>
<accession>A0A7J7QTG0</accession>